<name>A0ACC0DVN9_9BASI</name>
<dbReference type="EMBL" id="CM045878">
    <property type="protein sequence ID" value="KAI7940176.1"/>
    <property type="molecule type" value="Genomic_DNA"/>
</dbReference>
<reference evidence="2" key="2">
    <citation type="journal article" date="2018" name="Mol. Plant Microbe Interact.">
        <title>Genome sequence resources for the wheat stripe rust pathogen (Puccinia striiformis f. sp. tritici) and the barley stripe rust pathogen (Puccinia striiformis f. sp. hordei).</title>
        <authorList>
            <person name="Xia C."/>
            <person name="Wang M."/>
            <person name="Yin C."/>
            <person name="Cornejo O.E."/>
            <person name="Hulbert S.H."/>
            <person name="Chen X."/>
        </authorList>
    </citation>
    <scope>NUCLEOTIDE SEQUENCE [LARGE SCALE GENOMIC DNA]</scope>
    <source>
        <strain evidence="2">93-210</strain>
    </source>
</reference>
<evidence type="ECO:0000313" key="2">
    <source>
        <dbReference type="Proteomes" id="UP001060170"/>
    </source>
</evidence>
<comment type="caution">
    <text evidence="1">The sequence shown here is derived from an EMBL/GenBank/DDBJ whole genome shotgun (WGS) entry which is preliminary data.</text>
</comment>
<dbReference type="Proteomes" id="UP001060170">
    <property type="component" value="Chromosome 14"/>
</dbReference>
<feature type="non-terminal residue" evidence="1">
    <location>
        <position position="1"/>
    </location>
</feature>
<reference evidence="1 2" key="3">
    <citation type="journal article" date="2022" name="Microbiol. Spectr.">
        <title>Folding features and dynamics of 3D genome architecture in plant fungal pathogens.</title>
        <authorList>
            <person name="Xia C."/>
        </authorList>
    </citation>
    <scope>NUCLEOTIDE SEQUENCE [LARGE SCALE GENOMIC DNA]</scope>
    <source>
        <strain evidence="1 2">93-210</strain>
    </source>
</reference>
<evidence type="ECO:0000313" key="1">
    <source>
        <dbReference type="EMBL" id="KAI7940176.1"/>
    </source>
</evidence>
<proteinExistence type="predicted"/>
<sequence>LFEAATLIYGLPLENASSAKYLGRFSRSCKSIKQRCTGSVKSTLRSWKSFTPTTAGGSRSQHPRFETSHGTGECSACGSSIVDGQDLFKWTTCTEGHTFHRACVSPSRNGASLCPTCEELAPHIEHLQIQEPIPQSPERSGQLLPGKAPEPQQADRCAICLAEWGDQDVIKTWPECAHNFHEGCVSPWRDLHSTCPICRTIDPALLEKENVSVRQQEQVHHEEVFTPLMESFMRILTQIGIPRDQNETDQVNHLRQFFRERQDAHEARTRETFPPSENQ</sequence>
<organism evidence="1 2">
    <name type="scientific">Puccinia striiformis f. sp. tritici</name>
    <dbReference type="NCBI Taxonomy" id="168172"/>
    <lineage>
        <taxon>Eukaryota</taxon>
        <taxon>Fungi</taxon>
        <taxon>Dikarya</taxon>
        <taxon>Basidiomycota</taxon>
        <taxon>Pucciniomycotina</taxon>
        <taxon>Pucciniomycetes</taxon>
        <taxon>Pucciniales</taxon>
        <taxon>Pucciniaceae</taxon>
        <taxon>Puccinia</taxon>
    </lineage>
</organism>
<keyword evidence="2" id="KW-1185">Reference proteome</keyword>
<gene>
    <name evidence="1" type="ORF">MJO28_013828</name>
</gene>
<reference evidence="2" key="1">
    <citation type="journal article" date="2018" name="BMC Genomics">
        <title>Genomic insights into host adaptation between the wheat stripe rust pathogen (Puccinia striiformis f. sp. tritici) and the barley stripe rust pathogen (Puccinia striiformis f. sp. hordei).</title>
        <authorList>
            <person name="Xia C."/>
            <person name="Wang M."/>
            <person name="Yin C."/>
            <person name="Cornejo O.E."/>
            <person name="Hulbert S.H."/>
            <person name="Chen X."/>
        </authorList>
    </citation>
    <scope>NUCLEOTIDE SEQUENCE [LARGE SCALE GENOMIC DNA]</scope>
    <source>
        <strain evidence="2">93-210</strain>
    </source>
</reference>
<protein>
    <submittedName>
        <fullName evidence="1">Uncharacterized protein</fullName>
    </submittedName>
</protein>
<accession>A0ACC0DVN9</accession>